<feature type="domain" description="Gram-positive cocci surface proteins LPxTG" evidence="8">
    <location>
        <begin position="1297"/>
        <end position="1338"/>
    </location>
</feature>
<feature type="domain" description="Capsule synthesis protein CapA" evidence="10">
    <location>
        <begin position="79"/>
        <end position="264"/>
    </location>
</feature>
<evidence type="ECO:0000313" key="11">
    <source>
        <dbReference type="EMBL" id="GLC31475.1"/>
    </source>
</evidence>
<dbReference type="Pfam" id="PF02872">
    <property type="entry name" value="5_nucleotid_C"/>
    <property type="match status" value="2"/>
</dbReference>
<dbReference type="CDD" id="cd00845">
    <property type="entry name" value="MPP_UshA_N_like"/>
    <property type="match status" value="1"/>
</dbReference>
<dbReference type="InterPro" id="IPR019079">
    <property type="entry name" value="Capsule_synth_CapA"/>
</dbReference>
<evidence type="ECO:0000313" key="12">
    <source>
        <dbReference type="Proteomes" id="UP001208567"/>
    </source>
</evidence>
<dbReference type="Pfam" id="PF00149">
    <property type="entry name" value="Metallophos"/>
    <property type="match status" value="1"/>
</dbReference>
<keyword evidence="4" id="KW-0572">Peptidoglycan-anchor</keyword>
<keyword evidence="2" id="KW-0964">Secreted</keyword>
<dbReference type="InterPro" id="IPR006179">
    <property type="entry name" value="5_nucleotidase/apyrase"/>
</dbReference>
<dbReference type="RefSeq" id="WP_264850781.1">
    <property type="nucleotide sequence ID" value="NZ_BRXR01000001.1"/>
</dbReference>
<dbReference type="Gene3D" id="3.90.780.10">
    <property type="entry name" value="5'-Nucleotidase, C-terminal domain"/>
    <property type="match status" value="2"/>
</dbReference>
<accession>A0ABQ5N8G2</accession>
<evidence type="ECO:0000256" key="6">
    <source>
        <dbReference type="SAM" id="SignalP"/>
    </source>
</evidence>
<dbReference type="Pfam" id="PF00746">
    <property type="entry name" value="Gram_pos_anchor"/>
    <property type="match status" value="1"/>
</dbReference>
<evidence type="ECO:0000259" key="9">
    <source>
        <dbReference type="Pfam" id="PF02872"/>
    </source>
</evidence>
<dbReference type="InterPro" id="IPR029052">
    <property type="entry name" value="Metallo-depent_PP-like"/>
</dbReference>
<dbReference type="PROSITE" id="PS00785">
    <property type="entry name" value="5_NUCLEOTIDASE_1"/>
    <property type="match status" value="1"/>
</dbReference>
<sequence>MFKSTKQKRWTAWLLTLFMTFSVMSQGLTQTALAATGDKVFDLVEITDFHGTLLDTYNNQVGAVLADRIQKVQASNPNTIVVGGGDLYQGSAVSNILHGVPVQQVLSKIGMEVTALGNHEFDWGLDTITNETMKDANYSIVCANVYDKATGKRKFDPYKVITKDGVRIAFIGALTEEAPSIILPAYISNYDVKPVAAEVNQVAKEIKDGNKADVIIAVIHEGNDGDNKTTGKIVDIANALNKDNISAVFGGHSHTELHFNATNGLPVYIAKSNGKGYIDAKMTVSADMKVSFPTASAADYKALDNTDGYKATNPVVNAEVKKMIDDAVAKVAPITDVVIGKNSNAELTKSQVKTGNGTGTYGESYLGNWVTDVIRNKVGADVGVSNNGGLRIDIPVGNITVGTMWQFMPFDNTICKVPVTKAQLRVILNQAVQDGGKGIQVSGIKFYYDATAPSGDRVYNITREDGTPILENETLIVAVPDFVATGGDGFTGFIAAGGKNPAYDTHIVIRDTLIENIKNNKDKDPSIITKMDGRIVTDSTPSEVNLQVLATSDTHGRFAPYDYAINTADTSGSLAQIATAVKELRKANPNTILLDTGDTIQDNSADLFLKDPIHPMIYAMNEIGYDTWTTGNHEYNYGVPTLEKIIAQSKATVLAGNVYRPDGSRLGAPYKIMNVNGVKVAVIGMVTPNITKWDSENLKGYTVTDPVEETKKVIAELKGKVDVMIASEHMSENNEYDVKDSGAIDLANACPELTVIVAAHEHKAVAGAKYNNVLLVENKSGASTLAQVNIKLAKNADGKYEVKETTSALKNMTSKDAAGKTVVNYQPDADLMAKLAPFDQKAKDDANIVIGKLEGGDLVHADEVKGIPTSQIEETAMINLINKVQMYYTGAEVSAAAAFDTRANMKVGDIKKADTSLIYKYANTLYKLQMTGTQLKKFMEWSANYYNTYKPGDLTVSFNEKIRGYNYDMFTGVKYDVDISKEPGNRIVNLTRMNGTPIKDTDTLVVAVNNYRASSQLLSYGEIFKQGEALPVLLEKDVRGDIGGVRELIRDYIVNVKGGVIKPELDNNWKIIGNNWDPAMRAKAVELLNAGTIKVPVSADGRTPNVKSVTIEDIKPYLVADNNTTVTVSNDTTKVVDAIKNAPEKANIVVDVTSNTTVSKDVFTAIKGKDVNVTFQKDGITWTFNGKDIDPTLIKDIDLSLKTVSADLKAKEAAKVKAIVGKDVAIVPFSFTYDGKLPGKATVKVFIGKDWANTTVYVNRYYADKNTYEIVAEATVDADGYMTFTTDHCSDYFVMAKSAAPNLPKTGSPIDMNVVVGMGSLVALLGAALFISGRRREDNDIAA</sequence>
<dbReference type="PANTHER" id="PTHR11575">
    <property type="entry name" value="5'-NUCLEOTIDASE-RELATED"/>
    <property type="match status" value="1"/>
</dbReference>
<keyword evidence="5" id="KW-1133">Transmembrane helix</keyword>
<evidence type="ECO:0000259" key="7">
    <source>
        <dbReference type="Pfam" id="PF00149"/>
    </source>
</evidence>
<dbReference type="PANTHER" id="PTHR11575:SF6">
    <property type="entry name" value="2',3'-CYCLIC-NUCLEOTIDE 2'-PHOSPHODIESTERASE_3'-NUCLEOTIDASE"/>
    <property type="match status" value="1"/>
</dbReference>
<dbReference type="InterPro" id="IPR036907">
    <property type="entry name" value="5'-Nucleotdase_C_sf"/>
</dbReference>
<evidence type="ECO:0000259" key="8">
    <source>
        <dbReference type="Pfam" id="PF00746"/>
    </source>
</evidence>
<keyword evidence="5" id="KW-0472">Membrane</keyword>
<feature type="signal peptide" evidence="6">
    <location>
        <begin position="1"/>
        <end position="34"/>
    </location>
</feature>
<dbReference type="InterPro" id="IPR004843">
    <property type="entry name" value="Calcineurin-like_PHP"/>
</dbReference>
<dbReference type="SUPFAM" id="SSF56300">
    <property type="entry name" value="Metallo-dependent phosphatases"/>
    <property type="match status" value="2"/>
</dbReference>
<evidence type="ECO:0000259" key="10">
    <source>
        <dbReference type="Pfam" id="PF09587"/>
    </source>
</evidence>
<dbReference type="NCBIfam" id="TIGR01167">
    <property type="entry name" value="LPXTG_anchor"/>
    <property type="match status" value="1"/>
</dbReference>
<feature type="domain" description="5'-Nucleotidase C-terminal" evidence="9">
    <location>
        <begin position="867"/>
        <end position="1014"/>
    </location>
</feature>
<evidence type="ECO:0000256" key="3">
    <source>
        <dbReference type="ARBA" id="ARBA00022729"/>
    </source>
</evidence>
<reference evidence="11 12" key="1">
    <citation type="journal article" date="2024" name="Int. J. Syst. Evol. Microbiol.">
        <title>Clostridium omnivorum sp. nov., isolated from anoxic soil under the treatment of reductive soil disinfestation.</title>
        <authorList>
            <person name="Ueki A."/>
            <person name="Tonouchi A."/>
            <person name="Kaku N."/>
            <person name="Honma S."/>
            <person name="Ueki K."/>
        </authorList>
    </citation>
    <scope>NUCLEOTIDE SEQUENCE [LARGE SCALE GENOMIC DNA]</scope>
    <source>
        <strain evidence="11 12">E14</strain>
    </source>
</reference>
<evidence type="ECO:0000256" key="4">
    <source>
        <dbReference type="ARBA" id="ARBA00023088"/>
    </source>
</evidence>
<feature type="domain" description="Calcineurin-like phosphoesterase" evidence="7">
    <location>
        <begin position="547"/>
        <end position="763"/>
    </location>
</feature>
<name>A0ABQ5N8G2_9CLOT</name>
<feature type="domain" description="5'-Nucleotidase C-terminal" evidence="9">
    <location>
        <begin position="357"/>
        <end position="492"/>
    </location>
</feature>
<dbReference type="Gene3D" id="3.60.21.10">
    <property type="match status" value="2"/>
</dbReference>
<organism evidence="11 12">
    <name type="scientific">Clostridium omnivorum</name>
    <dbReference type="NCBI Taxonomy" id="1604902"/>
    <lineage>
        <taxon>Bacteria</taxon>
        <taxon>Bacillati</taxon>
        <taxon>Bacillota</taxon>
        <taxon>Clostridia</taxon>
        <taxon>Eubacteriales</taxon>
        <taxon>Clostridiaceae</taxon>
        <taxon>Clostridium</taxon>
    </lineage>
</organism>
<keyword evidence="3 6" id="KW-0732">Signal</keyword>
<dbReference type="InterPro" id="IPR006146">
    <property type="entry name" value="5'-Nucleotdase_CS"/>
</dbReference>
<dbReference type="PRINTS" id="PR01607">
    <property type="entry name" value="APYRASEFAMLY"/>
</dbReference>
<keyword evidence="1" id="KW-0134">Cell wall</keyword>
<evidence type="ECO:0000256" key="2">
    <source>
        <dbReference type="ARBA" id="ARBA00022525"/>
    </source>
</evidence>
<feature type="transmembrane region" description="Helical" evidence="5">
    <location>
        <begin position="1312"/>
        <end position="1331"/>
    </location>
</feature>
<comment type="caution">
    <text evidence="11">The sequence shown here is derived from an EMBL/GenBank/DDBJ whole genome shotgun (WGS) entry which is preliminary data.</text>
</comment>
<evidence type="ECO:0000256" key="5">
    <source>
        <dbReference type="SAM" id="Phobius"/>
    </source>
</evidence>
<protein>
    <submittedName>
        <fullName evidence="11">2',3'-cyclic-nucleotide 2'-phosphodiesterase</fullName>
    </submittedName>
</protein>
<proteinExistence type="predicted"/>
<keyword evidence="12" id="KW-1185">Reference proteome</keyword>
<feature type="chain" id="PRO_5047165075" evidence="6">
    <location>
        <begin position="35"/>
        <end position="1343"/>
    </location>
</feature>
<dbReference type="InterPro" id="IPR019931">
    <property type="entry name" value="LPXTG_anchor"/>
</dbReference>
<keyword evidence="5" id="KW-0812">Transmembrane</keyword>
<gene>
    <name evidence="11" type="ORF">bsdE14_28850</name>
</gene>
<evidence type="ECO:0000256" key="1">
    <source>
        <dbReference type="ARBA" id="ARBA00022512"/>
    </source>
</evidence>
<dbReference type="Pfam" id="PF09587">
    <property type="entry name" value="PGA_cap"/>
    <property type="match status" value="1"/>
</dbReference>
<dbReference type="SUPFAM" id="SSF55816">
    <property type="entry name" value="5'-nucleotidase (syn. UDP-sugar hydrolase), C-terminal domain"/>
    <property type="match status" value="2"/>
</dbReference>
<dbReference type="EMBL" id="BRXR01000001">
    <property type="protein sequence ID" value="GLC31475.1"/>
    <property type="molecule type" value="Genomic_DNA"/>
</dbReference>
<dbReference type="Proteomes" id="UP001208567">
    <property type="component" value="Unassembled WGS sequence"/>
</dbReference>
<dbReference type="InterPro" id="IPR008334">
    <property type="entry name" value="5'-Nucleotdase_C"/>
</dbReference>